<feature type="compositionally biased region" description="Basic and acidic residues" evidence="1">
    <location>
        <begin position="181"/>
        <end position="194"/>
    </location>
</feature>
<feature type="region of interest" description="Disordered" evidence="1">
    <location>
        <begin position="169"/>
        <end position="194"/>
    </location>
</feature>
<gene>
    <name evidence="2" type="ORF">GCM10010251_96670</name>
</gene>
<dbReference type="EMBL" id="BMSX01000053">
    <property type="protein sequence ID" value="GGR64832.1"/>
    <property type="molecule type" value="Genomic_DNA"/>
</dbReference>
<reference evidence="2" key="2">
    <citation type="submission" date="2020-09" db="EMBL/GenBank/DDBJ databases">
        <authorList>
            <person name="Sun Q."/>
            <person name="Ohkuma M."/>
        </authorList>
    </citation>
    <scope>NUCLEOTIDE SEQUENCE</scope>
    <source>
        <strain evidence="2">JCM 4346</strain>
    </source>
</reference>
<name>A0A918L0F3_9ACTN</name>
<evidence type="ECO:0000313" key="2">
    <source>
        <dbReference type="EMBL" id="GGR64832.1"/>
    </source>
</evidence>
<dbReference type="RefSeq" id="WP_189944396.1">
    <property type="nucleotide sequence ID" value="NZ_BMSX01000053.1"/>
</dbReference>
<organism evidence="2 3">
    <name type="scientific">Streptomyces aurantiogriseus</name>
    <dbReference type="NCBI Taxonomy" id="66870"/>
    <lineage>
        <taxon>Bacteria</taxon>
        <taxon>Bacillati</taxon>
        <taxon>Actinomycetota</taxon>
        <taxon>Actinomycetes</taxon>
        <taxon>Kitasatosporales</taxon>
        <taxon>Streptomycetaceae</taxon>
        <taxon>Streptomyces</taxon>
    </lineage>
</organism>
<proteinExistence type="predicted"/>
<dbReference type="Proteomes" id="UP000658320">
    <property type="component" value="Unassembled WGS sequence"/>
</dbReference>
<accession>A0A918L0F3</accession>
<evidence type="ECO:0000256" key="1">
    <source>
        <dbReference type="SAM" id="MobiDB-lite"/>
    </source>
</evidence>
<evidence type="ECO:0000313" key="3">
    <source>
        <dbReference type="Proteomes" id="UP000658320"/>
    </source>
</evidence>
<dbReference type="AlphaFoldDB" id="A0A918L0F3"/>
<keyword evidence="3" id="KW-1185">Reference proteome</keyword>
<protein>
    <submittedName>
        <fullName evidence="2">Uncharacterized protein</fullName>
    </submittedName>
</protein>
<reference evidence="2" key="1">
    <citation type="journal article" date="2014" name="Int. J. Syst. Evol. Microbiol.">
        <title>Complete genome sequence of Corynebacterium casei LMG S-19264T (=DSM 44701T), isolated from a smear-ripened cheese.</title>
        <authorList>
            <consortium name="US DOE Joint Genome Institute (JGI-PGF)"/>
            <person name="Walter F."/>
            <person name="Albersmeier A."/>
            <person name="Kalinowski J."/>
            <person name="Ruckert C."/>
        </authorList>
    </citation>
    <scope>NUCLEOTIDE SEQUENCE</scope>
    <source>
        <strain evidence="2">JCM 4346</strain>
    </source>
</reference>
<comment type="caution">
    <text evidence="2">The sequence shown here is derived from an EMBL/GenBank/DDBJ whole genome shotgun (WGS) entry which is preliminary data.</text>
</comment>
<feature type="region of interest" description="Disordered" evidence="1">
    <location>
        <begin position="311"/>
        <end position="337"/>
    </location>
</feature>
<sequence>MVRRPVEGEVHVHYGQIYVESDPDSFGPDLAEAFAGQKVGLCGAAIPGALWLNTGLHTGNVGFTVEVHDQAPPLDPMWEDVVEVSFHPVSGRSALLQWAGETCWDLGLEETDYRVRYCAKGMDEARERDTRLGDEPQLDRYLLQFWPAPPAPDRVLKQTSANAAYWHDYARRQPPPPTPAERAEAERQARLAQERAERERRLAYERWYWGGQLPSQALRDVGGNVRGLLRFDPALVHALDAAGPTTQRAVALLAARRACEAAGLVGLDWIDGALTALAHGQPLPPPFDDPARMWQTLDLDPHVPDTTVRQAVPPERPPFQPVTHPGAPTPMPKPEQTPRIVGPAAAVMKSPSPPGPPAPQPAEAAPCTVMVTNGEPESPPRVSQPHMALPALLGAAEADPLQAALDAVYAAVATYGEGYRTLLQEVRVRGQGRSY</sequence>